<dbReference type="GO" id="GO:0071555">
    <property type="term" value="P:cell wall organization"/>
    <property type="evidence" value="ECO:0007669"/>
    <property type="project" value="UniProtKB-KW"/>
</dbReference>
<dbReference type="GO" id="GO:0009252">
    <property type="term" value="P:peptidoglycan biosynthetic process"/>
    <property type="evidence" value="ECO:0007669"/>
    <property type="project" value="UniProtKB-UniRule"/>
</dbReference>
<sequence length="125" mass="13372">MHEDQKFLEMVVKALVDHPESVVINRTVDEMGVLLSLKVHADDMGKIIGRSGNTAKAIRTLLRVVGMKIDARVNLKVDEPEGGRRESVPAADLAEANEMPAEVASNGSGQVSDADIDAAIDGLKI</sequence>
<comment type="subcellular location">
    <subcellularLocation>
        <location evidence="3">Cytoplasm</location>
    </subcellularLocation>
</comment>
<keyword evidence="2 3" id="KW-0694">RNA-binding</keyword>
<dbReference type="STRING" id="1798491.A3C87_02030"/>
<dbReference type="HAMAP" id="MF_00088">
    <property type="entry name" value="KhpA"/>
    <property type="match status" value="1"/>
</dbReference>
<evidence type="ECO:0000256" key="3">
    <source>
        <dbReference type="HAMAP-Rule" id="MF_00088"/>
    </source>
</evidence>
<comment type="caution">
    <text evidence="4">The sequence shown here is derived from an EMBL/GenBank/DDBJ whole genome shotgun (WGS) entry which is preliminary data.</text>
</comment>
<reference evidence="4 5" key="1">
    <citation type="journal article" date="2016" name="Nat. Commun.">
        <title>Thousands of microbial genomes shed light on interconnected biogeochemical processes in an aquifer system.</title>
        <authorList>
            <person name="Anantharaman K."/>
            <person name="Brown C.T."/>
            <person name="Hug L.A."/>
            <person name="Sharon I."/>
            <person name="Castelle C.J."/>
            <person name="Probst A.J."/>
            <person name="Thomas B.C."/>
            <person name="Singh A."/>
            <person name="Wilkins M.J."/>
            <person name="Karaoz U."/>
            <person name="Brodie E.L."/>
            <person name="Williams K.H."/>
            <person name="Hubbard S.S."/>
            <person name="Banfield J.F."/>
        </authorList>
    </citation>
    <scope>NUCLEOTIDE SEQUENCE [LARGE SCALE GENOMIC DNA]</scope>
</reference>
<dbReference type="Proteomes" id="UP000176511">
    <property type="component" value="Unassembled WGS sequence"/>
</dbReference>
<dbReference type="CDD" id="cd22533">
    <property type="entry name" value="KH-II_YlqC-like"/>
    <property type="match status" value="1"/>
</dbReference>
<dbReference type="SUPFAM" id="SSF54814">
    <property type="entry name" value="Prokaryotic type KH domain (KH-domain type II)"/>
    <property type="match status" value="1"/>
</dbReference>
<dbReference type="Pfam" id="PF13083">
    <property type="entry name" value="KH_KhpA-B"/>
    <property type="match status" value="1"/>
</dbReference>
<dbReference type="InterPro" id="IPR020627">
    <property type="entry name" value="KhpA"/>
</dbReference>
<keyword evidence="1 3" id="KW-0963">Cytoplasm</keyword>
<comment type="similarity">
    <text evidence="3">Belongs to the KhpA RNA-binding protein family.</text>
</comment>
<evidence type="ECO:0000313" key="4">
    <source>
        <dbReference type="EMBL" id="OGG61057.1"/>
    </source>
</evidence>
<organism evidence="4 5">
    <name type="scientific">Candidatus Kaiserbacteria bacterium RIFCSPHIGHO2_02_FULL_49_34</name>
    <dbReference type="NCBI Taxonomy" id="1798491"/>
    <lineage>
        <taxon>Bacteria</taxon>
        <taxon>Candidatus Kaiseribacteriota</taxon>
    </lineage>
</organism>
<accession>A0A1F6DIA8</accession>
<dbReference type="Gene3D" id="3.30.300.20">
    <property type="match status" value="1"/>
</dbReference>
<dbReference type="EMBL" id="MFLE01000026">
    <property type="protein sequence ID" value="OGG61057.1"/>
    <property type="molecule type" value="Genomic_DNA"/>
</dbReference>
<dbReference type="GO" id="GO:0008360">
    <property type="term" value="P:regulation of cell shape"/>
    <property type="evidence" value="ECO:0007669"/>
    <property type="project" value="UniProtKB-KW"/>
</dbReference>
<protein>
    <recommendedName>
        <fullName evidence="3">RNA-binding protein KhpA</fullName>
    </recommendedName>
    <alternativeName>
        <fullName evidence="3">KH-domain protein A</fullName>
    </alternativeName>
</protein>
<gene>
    <name evidence="3" type="primary">khpA</name>
    <name evidence="4" type="ORF">A3C87_02030</name>
</gene>
<comment type="function">
    <text evidence="3">A probable RNA chaperone. Forms a complex with KhpB which binds to cellular RNA and controls its expression. Plays a role in peptidoglycan (PG) homeostasis and cell length regulation.</text>
</comment>
<keyword evidence="3" id="KW-0961">Cell wall biogenesis/degradation</keyword>
<keyword evidence="3" id="KW-0133">Cell shape</keyword>
<proteinExistence type="inferred from homology"/>
<dbReference type="PANTHER" id="PTHR34654">
    <property type="entry name" value="UPF0109 PROTEIN SCO5592"/>
    <property type="match status" value="1"/>
</dbReference>
<dbReference type="PANTHER" id="PTHR34654:SF1">
    <property type="entry name" value="RNA-BINDING PROTEIN KHPA"/>
    <property type="match status" value="1"/>
</dbReference>
<evidence type="ECO:0000256" key="1">
    <source>
        <dbReference type="ARBA" id="ARBA00022490"/>
    </source>
</evidence>
<dbReference type="AlphaFoldDB" id="A0A1F6DIA8"/>
<dbReference type="GO" id="GO:0003723">
    <property type="term" value="F:RNA binding"/>
    <property type="evidence" value="ECO:0007669"/>
    <property type="project" value="UniProtKB-UniRule"/>
</dbReference>
<dbReference type="GO" id="GO:0005737">
    <property type="term" value="C:cytoplasm"/>
    <property type="evidence" value="ECO:0007669"/>
    <property type="project" value="UniProtKB-SubCell"/>
</dbReference>
<dbReference type="InterPro" id="IPR009019">
    <property type="entry name" value="KH_sf_prok-type"/>
</dbReference>
<comment type="subunit">
    <text evidence="3">Forms a complex with KhpB.</text>
</comment>
<evidence type="ECO:0000313" key="5">
    <source>
        <dbReference type="Proteomes" id="UP000176511"/>
    </source>
</evidence>
<name>A0A1F6DIA8_9BACT</name>
<keyword evidence="3" id="KW-0143">Chaperone</keyword>
<evidence type="ECO:0000256" key="2">
    <source>
        <dbReference type="ARBA" id="ARBA00022884"/>
    </source>
</evidence>
<dbReference type="InterPro" id="IPR015946">
    <property type="entry name" value="KH_dom-like_a/b"/>
</dbReference>